<keyword evidence="8" id="KW-0472">Membrane</keyword>
<dbReference type="InterPro" id="IPR036097">
    <property type="entry name" value="HisK_dim/P_sf"/>
</dbReference>
<evidence type="ECO:0000256" key="4">
    <source>
        <dbReference type="ARBA" id="ARBA00022553"/>
    </source>
</evidence>
<keyword evidence="5" id="KW-0808">Transferase</keyword>
<dbReference type="PROSITE" id="PS50109">
    <property type="entry name" value="HIS_KIN"/>
    <property type="match status" value="1"/>
</dbReference>
<dbReference type="InterPro" id="IPR003660">
    <property type="entry name" value="HAMP_dom"/>
</dbReference>
<evidence type="ECO:0000259" key="9">
    <source>
        <dbReference type="PROSITE" id="PS50109"/>
    </source>
</evidence>
<dbReference type="Proteomes" id="UP001299409">
    <property type="component" value="Unassembled WGS sequence"/>
</dbReference>
<gene>
    <name evidence="11" type="ORF">LIP50_11825</name>
</gene>
<dbReference type="PROSITE" id="PS50885">
    <property type="entry name" value="HAMP"/>
    <property type="match status" value="1"/>
</dbReference>
<sequence length="448" mass="51203">MSIIKLNNFEVKKMQEAQFLNGLYIFIILILSIATIILIKYSISLRSYLKEFMKVSKDISNKQFDSRVKGQMSGEMGIFANNFNSMIDTINITIKDITDKNMQLKSIMQSVSHGILAIDTKGKILLINDLAKIMVDGNQKLIPEGKNIRQFIQNQIVLDSIIYNMSGENSTVIQKNISKDTIYKIKIDPVHFEDTDAVIGFIINIENVTEYVKLENMRKEFVANVSHELKTPITSIKGFVETLKMTDNLDDDTKNRFLTIIENEATRLTRLIDDILLLSTIENKTKKKVEKVDLFEVFEEVHEVVNYIAKKKNIKVKYEFKNKDIDLWEYSGYIRQILLNIISNAIKYTGENGSVNIKQYIKAKKVFIEVKDNGIGIPQEDIDRIFERFYRVDKARSRSVGGTGLGLAITKHMVKALNGNIKVESELGVGSKFIIELPFNTELAKKVS</sequence>
<dbReference type="InterPro" id="IPR050351">
    <property type="entry name" value="BphY/WalK/GraS-like"/>
</dbReference>
<proteinExistence type="predicted"/>
<dbReference type="CDD" id="cd06225">
    <property type="entry name" value="HAMP"/>
    <property type="match status" value="1"/>
</dbReference>
<keyword evidence="7" id="KW-0902">Two-component regulatory system</keyword>
<organism evidence="11 12">
    <name type="scientific">Intestinibacter bartlettii</name>
    <dbReference type="NCBI Taxonomy" id="261299"/>
    <lineage>
        <taxon>Bacteria</taxon>
        <taxon>Bacillati</taxon>
        <taxon>Bacillota</taxon>
        <taxon>Clostridia</taxon>
        <taxon>Peptostreptococcales</taxon>
        <taxon>Peptostreptococcaceae</taxon>
        <taxon>Intestinibacter</taxon>
    </lineage>
</organism>
<keyword evidence="6 11" id="KW-0418">Kinase</keyword>
<accession>A0ABS8CZJ7</accession>
<dbReference type="Pfam" id="PF00512">
    <property type="entry name" value="HisKA"/>
    <property type="match status" value="1"/>
</dbReference>
<reference evidence="11 12" key="1">
    <citation type="submission" date="2021-10" db="EMBL/GenBank/DDBJ databases">
        <title>Collection of gut derived symbiotic bacterial strains cultured from healthy donors.</title>
        <authorList>
            <person name="Lin H."/>
            <person name="Littmann E."/>
            <person name="Claire K."/>
            <person name="Pamer E."/>
        </authorList>
    </citation>
    <scope>NUCLEOTIDE SEQUENCE [LARGE SCALE GENOMIC DNA]</scope>
    <source>
        <strain evidence="11 12">MSK.17.68</strain>
    </source>
</reference>
<dbReference type="InterPro" id="IPR003661">
    <property type="entry name" value="HisK_dim/P_dom"/>
</dbReference>
<dbReference type="SMART" id="SM00388">
    <property type="entry name" value="HisKA"/>
    <property type="match status" value="1"/>
</dbReference>
<feature type="transmembrane region" description="Helical" evidence="8">
    <location>
        <begin position="23"/>
        <end position="43"/>
    </location>
</feature>
<protein>
    <recommendedName>
        <fullName evidence="3">histidine kinase</fullName>
        <ecNumber evidence="3">2.7.13.3</ecNumber>
    </recommendedName>
</protein>
<dbReference type="InterPro" id="IPR003594">
    <property type="entry name" value="HATPase_dom"/>
</dbReference>
<evidence type="ECO:0000256" key="7">
    <source>
        <dbReference type="ARBA" id="ARBA00023012"/>
    </source>
</evidence>
<feature type="domain" description="Histidine kinase" evidence="9">
    <location>
        <begin position="224"/>
        <end position="441"/>
    </location>
</feature>
<dbReference type="SUPFAM" id="SSF47384">
    <property type="entry name" value="Homodimeric domain of signal transducing histidine kinase"/>
    <property type="match status" value="1"/>
</dbReference>
<dbReference type="Gene3D" id="3.30.450.20">
    <property type="entry name" value="PAS domain"/>
    <property type="match status" value="1"/>
</dbReference>
<comment type="subcellular location">
    <subcellularLocation>
        <location evidence="2">Membrane</location>
    </subcellularLocation>
</comment>
<dbReference type="InterPro" id="IPR005467">
    <property type="entry name" value="His_kinase_dom"/>
</dbReference>
<evidence type="ECO:0000259" key="10">
    <source>
        <dbReference type="PROSITE" id="PS50885"/>
    </source>
</evidence>
<comment type="catalytic activity">
    <reaction evidence="1">
        <text>ATP + protein L-histidine = ADP + protein N-phospho-L-histidine.</text>
        <dbReference type="EC" id="2.7.13.3"/>
    </reaction>
</comment>
<evidence type="ECO:0000256" key="1">
    <source>
        <dbReference type="ARBA" id="ARBA00000085"/>
    </source>
</evidence>
<evidence type="ECO:0000256" key="8">
    <source>
        <dbReference type="SAM" id="Phobius"/>
    </source>
</evidence>
<keyword evidence="12" id="KW-1185">Reference proteome</keyword>
<keyword evidence="8" id="KW-0812">Transmembrane</keyword>
<evidence type="ECO:0000313" key="12">
    <source>
        <dbReference type="Proteomes" id="UP001299409"/>
    </source>
</evidence>
<name>A0ABS8CZJ7_9FIRM</name>
<keyword evidence="4" id="KW-0597">Phosphoprotein</keyword>
<dbReference type="InterPro" id="IPR004358">
    <property type="entry name" value="Sig_transdc_His_kin-like_C"/>
</dbReference>
<dbReference type="SUPFAM" id="SSF55874">
    <property type="entry name" value="ATPase domain of HSP90 chaperone/DNA topoisomerase II/histidine kinase"/>
    <property type="match status" value="1"/>
</dbReference>
<dbReference type="PRINTS" id="PR00344">
    <property type="entry name" value="BCTRLSENSOR"/>
</dbReference>
<evidence type="ECO:0000256" key="3">
    <source>
        <dbReference type="ARBA" id="ARBA00012438"/>
    </source>
</evidence>
<dbReference type="PANTHER" id="PTHR45453">
    <property type="entry name" value="PHOSPHATE REGULON SENSOR PROTEIN PHOR"/>
    <property type="match status" value="1"/>
</dbReference>
<dbReference type="PANTHER" id="PTHR45453:SF1">
    <property type="entry name" value="PHOSPHATE REGULON SENSOR PROTEIN PHOR"/>
    <property type="match status" value="1"/>
</dbReference>
<comment type="caution">
    <text evidence="11">The sequence shown here is derived from an EMBL/GenBank/DDBJ whole genome shotgun (WGS) entry which is preliminary data.</text>
</comment>
<evidence type="ECO:0000256" key="5">
    <source>
        <dbReference type="ARBA" id="ARBA00022679"/>
    </source>
</evidence>
<dbReference type="Gene3D" id="3.30.565.10">
    <property type="entry name" value="Histidine kinase-like ATPase, C-terminal domain"/>
    <property type="match status" value="1"/>
</dbReference>
<dbReference type="EC" id="2.7.13.3" evidence="3"/>
<dbReference type="Gene3D" id="6.10.340.10">
    <property type="match status" value="1"/>
</dbReference>
<dbReference type="GO" id="GO:0016301">
    <property type="term" value="F:kinase activity"/>
    <property type="evidence" value="ECO:0007669"/>
    <property type="project" value="UniProtKB-KW"/>
</dbReference>
<dbReference type="CDD" id="cd00082">
    <property type="entry name" value="HisKA"/>
    <property type="match status" value="1"/>
</dbReference>
<dbReference type="SMART" id="SM00387">
    <property type="entry name" value="HATPase_c"/>
    <property type="match status" value="1"/>
</dbReference>
<keyword evidence="8" id="KW-1133">Transmembrane helix</keyword>
<evidence type="ECO:0000256" key="2">
    <source>
        <dbReference type="ARBA" id="ARBA00004370"/>
    </source>
</evidence>
<dbReference type="InterPro" id="IPR036890">
    <property type="entry name" value="HATPase_C_sf"/>
</dbReference>
<feature type="domain" description="HAMP" evidence="10">
    <location>
        <begin position="43"/>
        <end position="95"/>
    </location>
</feature>
<dbReference type="EMBL" id="JAJBMB010000013">
    <property type="protein sequence ID" value="MCB5446893.1"/>
    <property type="molecule type" value="Genomic_DNA"/>
</dbReference>
<evidence type="ECO:0000256" key="6">
    <source>
        <dbReference type="ARBA" id="ARBA00022777"/>
    </source>
</evidence>
<dbReference type="Gene3D" id="1.10.287.130">
    <property type="match status" value="1"/>
</dbReference>
<evidence type="ECO:0000313" key="11">
    <source>
        <dbReference type="EMBL" id="MCB5446893.1"/>
    </source>
</evidence>
<dbReference type="Pfam" id="PF02518">
    <property type="entry name" value="HATPase_c"/>
    <property type="match status" value="1"/>
</dbReference>